<accession>A0A1V6S776</accession>
<keyword evidence="2" id="KW-1185">Reference proteome</keyword>
<dbReference type="OrthoDB" id="5412996at2759"/>
<evidence type="ECO:0000313" key="2">
    <source>
        <dbReference type="Proteomes" id="UP000191518"/>
    </source>
</evidence>
<proteinExistence type="predicted"/>
<evidence type="ECO:0008006" key="3">
    <source>
        <dbReference type="Google" id="ProtNLM"/>
    </source>
</evidence>
<gene>
    <name evidence="1" type="ORF">PENVUL_c005G08051</name>
</gene>
<organism evidence="1 2">
    <name type="scientific">Penicillium vulpinum</name>
    <dbReference type="NCBI Taxonomy" id="29845"/>
    <lineage>
        <taxon>Eukaryota</taxon>
        <taxon>Fungi</taxon>
        <taxon>Dikarya</taxon>
        <taxon>Ascomycota</taxon>
        <taxon>Pezizomycotina</taxon>
        <taxon>Eurotiomycetes</taxon>
        <taxon>Eurotiomycetidae</taxon>
        <taxon>Eurotiales</taxon>
        <taxon>Aspergillaceae</taxon>
        <taxon>Penicillium</taxon>
    </lineage>
</organism>
<name>A0A1V6S776_9EURO</name>
<comment type="caution">
    <text evidence="1">The sequence shown here is derived from an EMBL/GenBank/DDBJ whole genome shotgun (WGS) entry which is preliminary data.</text>
</comment>
<dbReference type="AlphaFoldDB" id="A0A1V6S776"/>
<reference evidence="2" key="1">
    <citation type="journal article" date="2017" name="Nat. Microbiol.">
        <title>Global analysis of biosynthetic gene clusters reveals vast potential of secondary metabolite production in Penicillium species.</title>
        <authorList>
            <person name="Nielsen J.C."/>
            <person name="Grijseels S."/>
            <person name="Prigent S."/>
            <person name="Ji B."/>
            <person name="Dainat J."/>
            <person name="Nielsen K.F."/>
            <person name="Frisvad J.C."/>
            <person name="Workman M."/>
            <person name="Nielsen J."/>
        </authorList>
    </citation>
    <scope>NUCLEOTIDE SEQUENCE [LARGE SCALE GENOMIC DNA]</scope>
    <source>
        <strain evidence="2">IBT 29486</strain>
    </source>
</reference>
<dbReference type="Proteomes" id="UP000191518">
    <property type="component" value="Unassembled WGS sequence"/>
</dbReference>
<sequence length="208" mass="24016">MIATEFNEGPFKLICDDLGLANMIVKSSEDLTIVGIVDLEWVYAGPAQLFCSAPWWLLYDRPINEEWDFKMGKPPELNNRFFKCLDMFVRILAEEESKTLGNEEVSTLVQWSMDSGAMWLHMLLSCGFLDMSNFPYAQLQGKTGPEILDQALKKLRDTAEVKDFIERKMNDLCKYDEDLDKIEEYNAVGKMTREEFVISVQSLLRLDE</sequence>
<evidence type="ECO:0000313" key="1">
    <source>
        <dbReference type="EMBL" id="OQE09921.1"/>
    </source>
</evidence>
<dbReference type="EMBL" id="MDYP01000005">
    <property type="protein sequence ID" value="OQE09921.1"/>
    <property type="molecule type" value="Genomic_DNA"/>
</dbReference>
<protein>
    <recommendedName>
        <fullName evidence="3">Aminoglycoside phosphotransferase domain-containing protein</fullName>
    </recommendedName>
</protein>